<reference evidence="3" key="1">
    <citation type="submission" date="2025-08" db="UniProtKB">
        <authorList>
            <consortium name="Ensembl"/>
        </authorList>
    </citation>
    <scope>IDENTIFICATION</scope>
</reference>
<dbReference type="Pfam" id="PF01352">
    <property type="entry name" value="KRAB"/>
    <property type="match status" value="1"/>
</dbReference>
<protein>
    <recommendedName>
        <fullName evidence="2">KRAB domain-containing protein</fullName>
    </recommendedName>
</protein>
<dbReference type="Gene3D" id="6.10.140.140">
    <property type="match status" value="1"/>
</dbReference>
<dbReference type="SMART" id="SM00349">
    <property type="entry name" value="KRAB"/>
    <property type="match status" value="1"/>
</dbReference>
<accession>A0A8C8Z054</accession>
<dbReference type="CDD" id="cd07765">
    <property type="entry name" value="KRAB_A-box"/>
    <property type="match status" value="1"/>
</dbReference>
<proteinExistence type="predicted"/>
<dbReference type="InterPro" id="IPR050169">
    <property type="entry name" value="Krueppel_C2H2_ZnF"/>
</dbReference>
<dbReference type="Proteomes" id="UP000694414">
    <property type="component" value="Unplaced"/>
</dbReference>
<dbReference type="SUPFAM" id="SSF109640">
    <property type="entry name" value="KRAB domain (Kruppel-associated box)"/>
    <property type="match status" value="1"/>
</dbReference>
<evidence type="ECO:0000259" key="2">
    <source>
        <dbReference type="PROSITE" id="PS50805"/>
    </source>
</evidence>
<evidence type="ECO:0000313" key="3">
    <source>
        <dbReference type="Ensembl" id="ENSPSMP00000008052.1"/>
    </source>
</evidence>
<dbReference type="PROSITE" id="PS50805">
    <property type="entry name" value="KRAB"/>
    <property type="match status" value="1"/>
</dbReference>
<dbReference type="GeneTree" id="ENSGT00950000183442"/>
<evidence type="ECO:0000313" key="4">
    <source>
        <dbReference type="Proteomes" id="UP000694414"/>
    </source>
</evidence>
<name>A0A8C8Z054_PROSS</name>
<dbReference type="InterPro" id="IPR036051">
    <property type="entry name" value="KRAB_dom_sf"/>
</dbReference>
<feature type="region of interest" description="Disordered" evidence="1">
    <location>
        <begin position="59"/>
        <end position="103"/>
    </location>
</feature>
<feature type="compositionally biased region" description="Basic and acidic residues" evidence="1">
    <location>
        <begin position="81"/>
        <end position="93"/>
    </location>
</feature>
<dbReference type="GO" id="GO:0006355">
    <property type="term" value="P:regulation of DNA-templated transcription"/>
    <property type="evidence" value="ECO:0007669"/>
    <property type="project" value="InterPro"/>
</dbReference>
<dbReference type="AlphaFoldDB" id="A0A8C8Z054"/>
<keyword evidence="4" id="KW-1185">Reference proteome</keyword>
<dbReference type="Ensembl" id="ENSPSMT00000009486.1">
    <property type="protein sequence ID" value="ENSPSMP00000008052.1"/>
    <property type="gene ID" value="ENSPSMG00000005955.1"/>
</dbReference>
<reference evidence="3" key="2">
    <citation type="submission" date="2025-09" db="UniProtKB">
        <authorList>
            <consortium name="Ensembl"/>
        </authorList>
    </citation>
    <scope>IDENTIFICATION</scope>
</reference>
<dbReference type="InterPro" id="IPR001909">
    <property type="entry name" value="KRAB"/>
</dbReference>
<evidence type="ECO:0000256" key="1">
    <source>
        <dbReference type="SAM" id="MobiDB-lite"/>
    </source>
</evidence>
<dbReference type="PANTHER" id="PTHR23232">
    <property type="entry name" value="KRAB DOMAIN C2H2 ZINC FINGER"/>
    <property type="match status" value="1"/>
</dbReference>
<sequence>MEAAQMDQDQNTVSFFDVFVYLSPEEWELLDESQRRLYYTVILQNFILVITVGRRDFTSPEGAQLEPEREPGLSRVVTQPEPEREPGLSREGGRQASTVSFIS</sequence>
<dbReference type="PANTHER" id="PTHR23232:SF133">
    <property type="entry name" value="RIKEN CDNA 1700020N01 GENE"/>
    <property type="match status" value="1"/>
</dbReference>
<feature type="domain" description="KRAB" evidence="2">
    <location>
        <begin position="13"/>
        <end position="84"/>
    </location>
</feature>
<organism evidence="3 4">
    <name type="scientific">Prolemur simus</name>
    <name type="common">Greater bamboo lemur</name>
    <name type="synonym">Hapalemur simus</name>
    <dbReference type="NCBI Taxonomy" id="1328070"/>
    <lineage>
        <taxon>Eukaryota</taxon>
        <taxon>Metazoa</taxon>
        <taxon>Chordata</taxon>
        <taxon>Craniata</taxon>
        <taxon>Vertebrata</taxon>
        <taxon>Euteleostomi</taxon>
        <taxon>Mammalia</taxon>
        <taxon>Eutheria</taxon>
        <taxon>Euarchontoglires</taxon>
        <taxon>Primates</taxon>
        <taxon>Strepsirrhini</taxon>
        <taxon>Lemuriformes</taxon>
        <taxon>Lemuridae</taxon>
        <taxon>Prolemur</taxon>
    </lineage>
</organism>